<dbReference type="NCBIfam" id="TIGR00237">
    <property type="entry name" value="xseA"/>
    <property type="match status" value="1"/>
</dbReference>
<proteinExistence type="inferred from homology"/>
<keyword evidence="3 5" id="KW-0378">Hydrolase</keyword>
<comment type="catalytic activity">
    <reaction evidence="5 6">
        <text>Exonucleolytic cleavage in either 5'- to 3'- or 3'- to 5'-direction to yield nucleoside 5'-phosphates.</text>
        <dbReference type="EC" id="3.1.11.6"/>
    </reaction>
</comment>
<evidence type="ECO:0000256" key="5">
    <source>
        <dbReference type="HAMAP-Rule" id="MF_00378"/>
    </source>
</evidence>
<protein>
    <recommendedName>
        <fullName evidence="5">Exodeoxyribonuclease 7 large subunit</fullName>
        <ecNumber evidence="5">3.1.11.6</ecNumber>
    </recommendedName>
    <alternativeName>
        <fullName evidence="5">Exodeoxyribonuclease VII large subunit</fullName>
        <shortName evidence="5">Exonuclease VII large subunit</shortName>
    </alternativeName>
</protein>
<dbReference type="InterPro" id="IPR003753">
    <property type="entry name" value="Exonuc_VII_L"/>
</dbReference>
<name>A0A371X7X2_9HYPH</name>
<evidence type="ECO:0000256" key="2">
    <source>
        <dbReference type="ARBA" id="ARBA00022722"/>
    </source>
</evidence>
<evidence type="ECO:0000259" key="9">
    <source>
        <dbReference type="Pfam" id="PF13742"/>
    </source>
</evidence>
<dbReference type="RefSeq" id="WP_116682233.1">
    <property type="nucleotide sequence ID" value="NZ_QURL01000002.1"/>
</dbReference>
<evidence type="ECO:0000256" key="4">
    <source>
        <dbReference type="ARBA" id="ARBA00022839"/>
    </source>
</evidence>
<evidence type="ECO:0000313" key="11">
    <source>
        <dbReference type="Proteomes" id="UP000264310"/>
    </source>
</evidence>
<feature type="domain" description="OB-fold nucleic acid binding" evidence="9">
    <location>
        <begin position="15"/>
        <end position="108"/>
    </location>
</feature>
<dbReference type="EMBL" id="QURL01000002">
    <property type="protein sequence ID" value="RFC65335.1"/>
    <property type="molecule type" value="Genomic_DNA"/>
</dbReference>
<feature type="region of interest" description="Disordered" evidence="7">
    <location>
        <begin position="494"/>
        <end position="534"/>
    </location>
</feature>
<organism evidence="10 11">
    <name type="scientific">Fulvimarina endophytica</name>
    <dbReference type="NCBI Taxonomy" id="2293836"/>
    <lineage>
        <taxon>Bacteria</taxon>
        <taxon>Pseudomonadati</taxon>
        <taxon>Pseudomonadota</taxon>
        <taxon>Alphaproteobacteria</taxon>
        <taxon>Hyphomicrobiales</taxon>
        <taxon>Aurantimonadaceae</taxon>
        <taxon>Fulvimarina</taxon>
    </lineage>
</organism>
<keyword evidence="1 5" id="KW-0963">Cytoplasm</keyword>
<evidence type="ECO:0000259" key="8">
    <source>
        <dbReference type="Pfam" id="PF02601"/>
    </source>
</evidence>
<dbReference type="GO" id="GO:0006308">
    <property type="term" value="P:DNA catabolic process"/>
    <property type="evidence" value="ECO:0007669"/>
    <property type="project" value="UniProtKB-UniRule"/>
</dbReference>
<sequence>MSLLDTEPQTNAAEFSVSEISNALKKTVEDAFGHVRVRGEVSGYRGPHSSGHAYFSLKDEKSRIDAVIWRTSFSKLAFKPQEGLEIIATGRLTTYPGSSKYQIVIEDVKPAGAGALMALLDERRRKLEAEGLFAEARKRPLPFLPKVVGVVTSPTGAVIRDIRHRITDRFPVHVLVWPVKVQGEGSGDAVANAIDGFNALEAGGKIPRPDVLIVARGGGSLEDLWGFNDEAVVRAAASSAIPLISAVGHETDWTLIDHAADRRAPTPTGAAEIAVPVRAELVADLAAFYARYESAISRRLDNERRQVAQTARALPTPDMLLALPRRRLDDAATGLGSNFRLVLSERRRSFEASAARLSLSTLDAAVREKRGSLRHTALEADQAMAGRLSLLRQRFQRATADLQPIGLRARSEAARLRFDTLRTRFERASDRILTERREAVAQVWRVATTLGPQQVLARGYAIIRGPEDAPVLRPEDLPSGTAFAVEFAGGRRVGALSTGETASTASGIRPAPRRRRKKPSEPEGEQDQGSLFES</sequence>
<evidence type="ECO:0000256" key="6">
    <source>
        <dbReference type="RuleBase" id="RU004355"/>
    </source>
</evidence>
<dbReference type="PANTHER" id="PTHR30008:SF0">
    <property type="entry name" value="EXODEOXYRIBONUCLEASE 7 LARGE SUBUNIT"/>
    <property type="match status" value="1"/>
</dbReference>
<dbReference type="HAMAP" id="MF_00378">
    <property type="entry name" value="Exonuc_7_L"/>
    <property type="match status" value="1"/>
</dbReference>
<dbReference type="InterPro" id="IPR020579">
    <property type="entry name" value="Exonuc_VII_lsu_C"/>
</dbReference>
<gene>
    <name evidence="5" type="primary">xseA</name>
    <name evidence="10" type="ORF">DYI37_05755</name>
</gene>
<evidence type="ECO:0000256" key="3">
    <source>
        <dbReference type="ARBA" id="ARBA00022801"/>
    </source>
</evidence>
<dbReference type="AlphaFoldDB" id="A0A371X7X2"/>
<keyword evidence="11" id="KW-1185">Reference proteome</keyword>
<evidence type="ECO:0000313" key="10">
    <source>
        <dbReference type="EMBL" id="RFC65335.1"/>
    </source>
</evidence>
<evidence type="ECO:0000256" key="7">
    <source>
        <dbReference type="SAM" id="MobiDB-lite"/>
    </source>
</evidence>
<dbReference type="GO" id="GO:0009318">
    <property type="term" value="C:exodeoxyribonuclease VII complex"/>
    <property type="evidence" value="ECO:0007669"/>
    <property type="project" value="UniProtKB-UniRule"/>
</dbReference>
<evidence type="ECO:0000256" key="1">
    <source>
        <dbReference type="ARBA" id="ARBA00022490"/>
    </source>
</evidence>
<dbReference type="EC" id="3.1.11.6" evidence="5"/>
<feature type="domain" description="Exonuclease VII large subunit C-terminal" evidence="8">
    <location>
        <begin position="132"/>
        <end position="404"/>
    </location>
</feature>
<dbReference type="Pfam" id="PF13742">
    <property type="entry name" value="tRNA_anti_2"/>
    <property type="match status" value="1"/>
</dbReference>
<keyword evidence="2 5" id="KW-0540">Nuclease</keyword>
<comment type="caution">
    <text evidence="10">The sequence shown here is derived from an EMBL/GenBank/DDBJ whole genome shotgun (WGS) entry which is preliminary data.</text>
</comment>
<dbReference type="GO" id="GO:0005737">
    <property type="term" value="C:cytoplasm"/>
    <property type="evidence" value="ECO:0007669"/>
    <property type="project" value="UniProtKB-SubCell"/>
</dbReference>
<dbReference type="Proteomes" id="UP000264310">
    <property type="component" value="Unassembled WGS sequence"/>
</dbReference>
<dbReference type="InterPro" id="IPR025824">
    <property type="entry name" value="OB-fold_nuc-bd_dom"/>
</dbReference>
<comment type="function">
    <text evidence="5">Bidirectionally degrades single-stranded DNA into large acid-insoluble oligonucleotides, which are then degraded further into small acid-soluble oligonucleotides.</text>
</comment>
<dbReference type="Pfam" id="PF02601">
    <property type="entry name" value="Exonuc_VII_L"/>
    <property type="match status" value="1"/>
</dbReference>
<dbReference type="GO" id="GO:0008855">
    <property type="term" value="F:exodeoxyribonuclease VII activity"/>
    <property type="evidence" value="ECO:0007669"/>
    <property type="project" value="UniProtKB-UniRule"/>
</dbReference>
<comment type="subcellular location">
    <subcellularLocation>
        <location evidence="5 6">Cytoplasm</location>
    </subcellularLocation>
</comment>
<accession>A0A371X7X2</accession>
<reference evidence="10 11" key="1">
    <citation type="submission" date="2018-08" db="EMBL/GenBank/DDBJ databases">
        <title>Fulvimarina sp. 85, whole genome shotgun sequence.</title>
        <authorList>
            <person name="Tuo L."/>
        </authorList>
    </citation>
    <scope>NUCLEOTIDE SEQUENCE [LARGE SCALE GENOMIC DNA]</scope>
    <source>
        <strain evidence="10 11">85</strain>
    </source>
</reference>
<dbReference type="CDD" id="cd04489">
    <property type="entry name" value="ExoVII_LU_OBF"/>
    <property type="match status" value="1"/>
</dbReference>
<comment type="similarity">
    <text evidence="5 6">Belongs to the XseA family.</text>
</comment>
<keyword evidence="4 5" id="KW-0269">Exonuclease</keyword>
<dbReference type="OrthoDB" id="9802795at2"/>
<dbReference type="PANTHER" id="PTHR30008">
    <property type="entry name" value="EXODEOXYRIBONUCLEASE 7 LARGE SUBUNIT"/>
    <property type="match status" value="1"/>
</dbReference>
<comment type="subunit">
    <text evidence="5">Heterooligomer composed of large and small subunits.</text>
</comment>
<dbReference type="GO" id="GO:0003676">
    <property type="term" value="F:nucleic acid binding"/>
    <property type="evidence" value="ECO:0007669"/>
    <property type="project" value="InterPro"/>
</dbReference>